<proteinExistence type="predicted"/>
<dbReference type="OrthoDB" id="8240223at2"/>
<dbReference type="RefSeq" id="WP_057845568.1">
    <property type="nucleotide sequence ID" value="NZ_LLYA01000170.1"/>
</dbReference>
<dbReference type="Proteomes" id="UP000052023">
    <property type="component" value="Unassembled WGS sequence"/>
</dbReference>
<accession>A0A0R3MN63</accession>
<protein>
    <submittedName>
        <fullName evidence="1">Uncharacterized protein</fullName>
    </submittedName>
</protein>
<dbReference type="EMBL" id="LLYA01000170">
    <property type="protein sequence ID" value="KRR21668.1"/>
    <property type="molecule type" value="Genomic_DNA"/>
</dbReference>
<comment type="caution">
    <text evidence="1">The sequence shown here is derived from an EMBL/GenBank/DDBJ whole genome shotgun (WGS) entry which is preliminary data.</text>
</comment>
<sequence>MGAISKAMRRNESYQKLSAYLSEQGYPFEPVHGSKHPYLLVDLKQGSKVKFFFPASASDHRSADNCVAQIKRLIRERLGGQFHHDAP</sequence>
<keyword evidence="2" id="KW-1185">Reference proteome</keyword>
<dbReference type="AlphaFoldDB" id="A0A0R3MN63"/>
<evidence type="ECO:0000313" key="1">
    <source>
        <dbReference type="EMBL" id="KRR21668.1"/>
    </source>
</evidence>
<gene>
    <name evidence="1" type="ORF">CQ13_06355</name>
</gene>
<evidence type="ECO:0000313" key="2">
    <source>
        <dbReference type="Proteomes" id="UP000052023"/>
    </source>
</evidence>
<name>A0A0R3MN63_9BRAD</name>
<reference evidence="1 2" key="1">
    <citation type="submission" date="2014-03" db="EMBL/GenBank/DDBJ databases">
        <title>Bradyrhizobium valentinum sp. nov., isolated from effective nodules of Lupinus mariae-josephae, a lupine endemic of basic-lime soils in Eastern Spain.</title>
        <authorList>
            <person name="Duran D."/>
            <person name="Rey L."/>
            <person name="Navarro A."/>
            <person name="Busquets A."/>
            <person name="Imperial J."/>
            <person name="Ruiz-Argueso T."/>
        </authorList>
    </citation>
    <scope>NUCLEOTIDE SEQUENCE [LARGE SCALE GENOMIC DNA]</scope>
    <source>
        <strain evidence="1 2">Ro19</strain>
    </source>
</reference>
<organism evidence="1 2">
    <name type="scientific">Bradyrhizobium retamae</name>
    <dbReference type="NCBI Taxonomy" id="1300035"/>
    <lineage>
        <taxon>Bacteria</taxon>
        <taxon>Pseudomonadati</taxon>
        <taxon>Pseudomonadota</taxon>
        <taxon>Alphaproteobacteria</taxon>
        <taxon>Hyphomicrobiales</taxon>
        <taxon>Nitrobacteraceae</taxon>
        <taxon>Bradyrhizobium</taxon>
    </lineage>
</organism>